<accession>A0AAV9PX47</accession>
<feature type="region of interest" description="Disordered" evidence="1">
    <location>
        <begin position="1"/>
        <end position="29"/>
    </location>
</feature>
<sequence length="720" mass="81581">MADNTELGLEGLSPNSSDDAAGDATRAQDQEKQFWKTRIRCTLRLASAAGIEADIANVGATHPHFVRAFELAPNDFALVLPNFTDPGMSDNPTSRFFVLWDRHRDSPESIVIPIDGKSFCYTVVVQIEEYEYGSRTTKHLRAALHLTSAQVQDCQALVVCSLDDTDWVAFVPRFYYNMIGMEEAGGSMKLSLGTVPVAMARINPLPPVFAPFVMHKDNLRDAFDNMLSHVQNRQVKLRNPYSRLEYRPEASVQTRPFRAIFPQDNPELVLRYKIWKAFDDFAKVAGWTTQYRINNALCSPWTSDIRLDHKGGTSVLIELKEQHAKVSEDVQSLSHLQYALGGLSKGIFTFRAPWDYLFTMVTENVGYLILKEDIPTTFWHQDPGRDGWLTHRYGEEFLQHRRVDLSSTDTDIVFTIDRIVRGVRIPGDPPVQSRLTAKDIIELAGPCPVGLLVSEERMARLGLADDDRGADEDRTRRGGFAAHAVEDRFKRMGGLDATVDAQLFMPLMDQCRRVGKGCMVDLGKHHRFGRMAMVLWNWTEADKAQYDRTGRPPCWAGMLGSAVPMVVLCSQWARWRINYAPDEGTLGQVEHYRNAHPCIVVLSHFPKELGHLNVQRWVVPSEFMPMVQVGDLKAESRRAPLIMKQQHDIEQFIVPEADLHATVYQFLSREELIHVGLEQMAVNPRSYLKSIGAYKKVGESEFESCGNEEGQAWNRVTRQL</sequence>
<keyword evidence="3" id="KW-1185">Reference proteome</keyword>
<dbReference type="Proteomes" id="UP001345827">
    <property type="component" value="Unassembled WGS sequence"/>
</dbReference>
<gene>
    <name evidence="2" type="ORF">LTR25_008747</name>
</gene>
<dbReference type="EMBL" id="JAXLQG010000018">
    <property type="protein sequence ID" value="KAK5530890.1"/>
    <property type="molecule type" value="Genomic_DNA"/>
</dbReference>
<proteinExistence type="predicted"/>
<protein>
    <submittedName>
        <fullName evidence="2">Uncharacterized protein</fullName>
    </submittedName>
</protein>
<dbReference type="AlphaFoldDB" id="A0AAV9PX47"/>
<name>A0AAV9PX47_9PEZI</name>
<evidence type="ECO:0000313" key="3">
    <source>
        <dbReference type="Proteomes" id="UP001345827"/>
    </source>
</evidence>
<organism evidence="2 3">
    <name type="scientific">Vermiconidia calcicola</name>
    <dbReference type="NCBI Taxonomy" id="1690605"/>
    <lineage>
        <taxon>Eukaryota</taxon>
        <taxon>Fungi</taxon>
        <taxon>Dikarya</taxon>
        <taxon>Ascomycota</taxon>
        <taxon>Pezizomycotina</taxon>
        <taxon>Dothideomycetes</taxon>
        <taxon>Dothideomycetidae</taxon>
        <taxon>Mycosphaerellales</taxon>
        <taxon>Extremaceae</taxon>
        <taxon>Vermiconidia</taxon>
    </lineage>
</organism>
<evidence type="ECO:0000313" key="2">
    <source>
        <dbReference type="EMBL" id="KAK5530890.1"/>
    </source>
</evidence>
<evidence type="ECO:0000256" key="1">
    <source>
        <dbReference type="SAM" id="MobiDB-lite"/>
    </source>
</evidence>
<comment type="caution">
    <text evidence="2">The sequence shown here is derived from an EMBL/GenBank/DDBJ whole genome shotgun (WGS) entry which is preliminary data.</text>
</comment>
<reference evidence="2 3" key="1">
    <citation type="submission" date="2023-06" db="EMBL/GenBank/DDBJ databases">
        <title>Black Yeasts Isolated from many extreme environments.</title>
        <authorList>
            <person name="Coleine C."/>
            <person name="Stajich J.E."/>
            <person name="Selbmann L."/>
        </authorList>
    </citation>
    <scope>NUCLEOTIDE SEQUENCE [LARGE SCALE GENOMIC DNA]</scope>
    <source>
        <strain evidence="2 3">CCFEE 5887</strain>
    </source>
</reference>